<keyword evidence="4" id="KW-0067">ATP-binding</keyword>
<dbReference type="GO" id="GO:0005524">
    <property type="term" value="F:ATP binding"/>
    <property type="evidence" value="ECO:0007669"/>
    <property type="project" value="UniProtKB-KW"/>
</dbReference>
<accession>A0A6C7EFM8</accession>
<proteinExistence type="predicted"/>
<dbReference type="SUPFAM" id="SSF52540">
    <property type="entry name" value="P-loop containing nucleoside triphosphate hydrolases"/>
    <property type="match status" value="1"/>
</dbReference>
<dbReference type="PROSITE" id="PS51192">
    <property type="entry name" value="HELICASE_ATP_BIND_1"/>
    <property type="match status" value="1"/>
</dbReference>
<dbReference type="Gene3D" id="3.40.50.300">
    <property type="entry name" value="P-loop containing nucleotide triphosphate hydrolases"/>
    <property type="match status" value="2"/>
</dbReference>
<keyword evidence="3 7" id="KW-0347">Helicase</keyword>
<dbReference type="CDD" id="cd17921">
    <property type="entry name" value="DEXHc_Ski2"/>
    <property type="match status" value="1"/>
</dbReference>
<evidence type="ECO:0000256" key="4">
    <source>
        <dbReference type="ARBA" id="ARBA00022840"/>
    </source>
</evidence>
<dbReference type="InterPro" id="IPR011545">
    <property type="entry name" value="DEAD/DEAH_box_helicase_dom"/>
</dbReference>
<dbReference type="EC" id="3.6.1.-" evidence="7"/>
<name>A0A6C7EFM8_ILUCY</name>
<organism evidence="7 8">
    <name type="scientific">Ilumatobacter coccineus (strain NBRC 103263 / KCTC 29153 / YM16-304)</name>
    <dbReference type="NCBI Taxonomy" id="1313172"/>
    <lineage>
        <taxon>Bacteria</taxon>
        <taxon>Bacillati</taxon>
        <taxon>Actinomycetota</taxon>
        <taxon>Acidimicrobiia</taxon>
        <taxon>Acidimicrobiales</taxon>
        <taxon>Ilumatobacteraceae</taxon>
        <taxon>Ilumatobacter</taxon>
    </lineage>
</organism>
<evidence type="ECO:0000259" key="6">
    <source>
        <dbReference type="PROSITE" id="PS51194"/>
    </source>
</evidence>
<dbReference type="PROSITE" id="PS51194">
    <property type="entry name" value="HELICASE_CTER"/>
    <property type="match status" value="1"/>
</dbReference>
<dbReference type="Pfam" id="PF00270">
    <property type="entry name" value="DEAD"/>
    <property type="match status" value="1"/>
</dbReference>
<dbReference type="GO" id="GO:0016787">
    <property type="term" value="F:hydrolase activity"/>
    <property type="evidence" value="ECO:0007669"/>
    <property type="project" value="UniProtKB-KW"/>
</dbReference>
<sequence length="855" mass="96117">MTEPALIRHLPPTPDDDALLTAFMSYADEMGIELYPAQEEAIFEFLVGNHVIVNTPTGSGKSLVATAAHFASLAADRRSVYTAPIKALVSEKFFALCREFGSEHVGMITGDASVNPDAPIICCTAEILANWALRDGADTPIDVVVVDEFHYYGDPQRGWAWQVPLLTLPHVQFVLMSATLGNVQFFQRDLTARTGRETSVVKTATRPVPLDFEYRTSTLHHSVEQLLEAGRVPIYIVHFTQKDATEAAQGYLALDPLTKAEKVLVREAIGGFRFDSPIGKDLKRFLTAGVGVHHAGLLPKYRLLVEKLAQSGLLKIICGTDTLGVGVNVPIRTVLFTQLCKYDGTSVRVLSNRDFAQIAGRAGRKGFDTEGHVLVQAPEHVVENLRADQKAATSNSKKKPVKKKAPERNYAHWDQNVFEKLRDGEPEALRSHFQVNHQMIMSMLDRPVVVEADGTEVDGCLAIRRLLTDNHETRKRQRGHIRRAISIYRSLVDADILEFLDEPDSHGRRVRVNFDLQDEFALHQPLSLWALEALDQLDPPTEPGDAEQHALDALTIIEAVQENPGVVIAAQVNHAKSELMAEMKASGVEYEERMERLEHADAPKPNKEWLYESFNMFRTRHPWVGGDTVKPKSVARELFERSMTFGEYVQHYGLKRSEGVLLRYLSDVYKGLRQNVPEAARTTEIDDITAWLGALVRQVDSSLIDEWERLVNPSDDETVEAVRSDREVTIVDDHRAFRVMVRNQIFEWMQRLAANAGRSSLAPLVEQPVDDERWTSVDDVAEAIAPYWDEFDEMLLGAGARSPERFQLDRDTWAVTQIIHDPDETNEWRIDAQVDVEASIEQGRAVLRLVDIRRA</sequence>
<evidence type="ECO:0000259" key="5">
    <source>
        <dbReference type="PROSITE" id="PS51192"/>
    </source>
</evidence>
<dbReference type="GO" id="GO:0003676">
    <property type="term" value="F:nucleic acid binding"/>
    <property type="evidence" value="ECO:0007669"/>
    <property type="project" value="InterPro"/>
</dbReference>
<dbReference type="KEGG" id="aym:YM304_31040"/>
<dbReference type="PANTHER" id="PTHR12131:SF1">
    <property type="entry name" value="ATP-DEPENDENT RNA HELICASE SUPV3L1, MITOCHONDRIAL-RELATED"/>
    <property type="match status" value="1"/>
</dbReference>
<dbReference type="PANTHER" id="PTHR12131">
    <property type="entry name" value="ATP-DEPENDENT RNA AND DNA HELICASE"/>
    <property type="match status" value="1"/>
</dbReference>
<dbReference type="Proteomes" id="UP000011863">
    <property type="component" value="Chromosome"/>
</dbReference>
<protein>
    <submittedName>
        <fullName evidence="7">Putative ATP-dependent helicase</fullName>
        <ecNumber evidence="7">3.6.1.-</ecNumber>
    </submittedName>
</protein>
<dbReference type="SMART" id="SM00490">
    <property type="entry name" value="HELICc"/>
    <property type="match status" value="1"/>
</dbReference>
<keyword evidence="1" id="KW-0547">Nucleotide-binding</keyword>
<evidence type="ECO:0000313" key="8">
    <source>
        <dbReference type="Proteomes" id="UP000011863"/>
    </source>
</evidence>
<dbReference type="InterPro" id="IPR027417">
    <property type="entry name" value="P-loop_NTPase"/>
</dbReference>
<dbReference type="InterPro" id="IPR021904">
    <property type="entry name" value="DUF3516"/>
</dbReference>
<dbReference type="GO" id="GO:0004386">
    <property type="term" value="F:helicase activity"/>
    <property type="evidence" value="ECO:0007669"/>
    <property type="project" value="UniProtKB-KW"/>
</dbReference>
<dbReference type="InterPro" id="IPR001650">
    <property type="entry name" value="Helicase_C-like"/>
</dbReference>
<dbReference type="InterPro" id="IPR014001">
    <property type="entry name" value="Helicase_ATP-bd"/>
</dbReference>
<dbReference type="SMART" id="SM00487">
    <property type="entry name" value="DEXDc"/>
    <property type="match status" value="1"/>
</dbReference>
<keyword evidence="2 7" id="KW-0378">Hydrolase</keyword>
<feature type="domain" description="Helicase ATP-binding" evidence="5">
    <location>
        <begin position="42"/>
        <end position="198"/>
    </location>
</feature>
<evidence type="ECO:0000256" key="2">
    <source>
        <dbReference type="ARBA" id="ARBA00022801"/>
    </source>
</evidence>
<gene>
    <name evidence="7" type="ORF">YM304_31040</name>
</gene>
<evidence type="ECO:0000256" key="1">
    <source>
        <dbReference type="ARBA" id="ARBA00022741"/>
    </source>
</evidence>
<dbReference type="AlphaFoldDB" id="A0A6C7EFM8"/>
<reference evidence="7 8" key="1">
    <citation type="journal article" date="2013" name="Int. J. Syst. Evol. Microbiol.">
        <title>Ilumatobacter nonamiense sp. nov. and Ilumatobacter coccineum sp. nov., isolated from seashore sand.</title>
        <authorList>
            <person name="Matsumoto A."/>
            <person name="Kasai H."/>
            <person name="Matsuo Y."/>
            <person name="Shizuri Y."/>
            <person name="Ichikawa N."/>
            <person name="Fujita N."/>
            <person name="Omura S."/>
            <person name="Takahashi Y."/>
        </authorList>
    </citation>
    <scope>NUCLEOTIDE SEQUENCE [LARGE SCALE GENOMIC DNA]</scope>
    <source>
        <strain evidence="8">NBRC 103263 / KCTC 29153 / YM16-304</strain>
    </source>
</reference>
<dbReference type="Pfam" id="PF12029">
    <property type="entry name" value="DUF3516"/>
    <property type="match status" value="1"/>
</dbReference>
<keyword evidence="8" id="KW-1185">Reference proteome</keyword>
<dbReference type="EMBL" id="AP012057">
    <property type="protein sequence ID" value="BAN03418.1"/>
    <property type="molecule type" value="Genomic_DNA"/>
</dbReference>
<evidence type="ECO:0000256" key="3">
    <source>
        <dbReference type="ARBA" id="ARBA00022806"/>
    </source>
</evidence>
<evidence type="ECO:0000313" key="7">
    <source>
        <dbReference type="EMBL" id="BAN03418.1"/>
    </source>
</evidence>
<feature type="domain" description="Helicase C-terminal" evidence="6">
    <location>
        <begin position="222"/>
        <end position="407"/>
    </location>
</feature>
<dbReference type="InterPro" id="IPR050699">
    <property type="entry name" value="RNA-DNA_Helicase"/>
</dbReference>